<protein>
    <submittedName>
        <fullName evidence="1">Uncharacterized protein</fullName>
    </submittedName>
</protein>
<name>A0AAQ3UJW0_PASNO</name>
<dbReference type="EMBL" id="CP144752">
    <property type="protein sequence ID" value="WVZ91322.1"/>
    <property type="molecule type" value="Genomic_DNA"/>
</dbReference>
<evidence type="ECO:0000313" key="2">
    <source>
        <dbReference type="Proteomes" id="UP001341281"/>
    </source>
</evidence>
<proteinExistence type="predicted"/>
<organism evidence="1 2">
    <name type="scientific">Paspalum notatum var. saurae</name>
    <dbReference type="NCBI Taxonomy" id="547442"/>
    <lineage>
        <taxon>Eukaryota</taxon>
        <taxon>Viridiplantae</taxon>
        <taxon>Streptophyta</taxon>
        <taxon>Embryophyta</taxon>
        <taxon>Tracheophyta</taxon>
        <taxon>Spermatophyta</taxon>
        <taxon>Magnoliopsida</taxon>
        <taxon>Liliopsida</taxon>
        <taxon>Poales</taxon>
        <taxon>Poaceae</taxon>
        <taxon>PACMAD clade</taxon>
        <taxon>Panicoideae</taxon>
        <taxon>Andropogonodae</taxon>
        <taxon>Paspaleae</taxon>
        <taxon>Paspalinae</taxon>
        <taxon>Paspalum</taxon>
    </lineage>
</organism>
<keyword evidence="2" id="KW-1185">Reference proteome</keyword>
<dbReference type="Proteomes" id="UP001341281">
    <property type="component" value="Chromosome 08"/>
</dbReference>
<reference evidence="1 2" key="1">
    <citation type="submission" date="2024-02" db="EMBL/GenBank/DDBJ databases">
        <title>High-quality chromosome-scale genome assembly of Pensacola bahiagrass (Paspalum notatum Flugge var. saurae).</title>
        <authorList>
            <person name="Vega J.M."/>
            <person name="Podio M."/>
            <person name="Orjuela J."/>
            <person name="Siena L.A."/>
            <person name="Pessino S.C."/>
            <person name="Combes M.C."/>
            <person name="Mariac C."/>
            <person name="Albertini E."/>
            <person name="Pupilli F."/>
            <person name="Ortiz J.P.A."/>
            <person name="Leblanc O."/>
        </authorList>
    </citation>
    <scope>NUCLEOTIDE SEQUENCE [LARGE SCALE GENOMIC DNA]</scope>
    <source>
        <strain evidence="1">R1</strain>
        <tissue evidence="1">Leaf</tissue>
    </source>
</reference>
<dbReference type="AlphaFoldDB" id="A0AAQ3UJW0"/>
<gene>
    <name evidence="1" type="ORF">U9M48_037510</name>
</gene>
<accession>A0AAQ3UJW0</accession>
<evidence type="ECO:0000313" key="1">
    <source>
        <dbReference type="EMBL" id="WVZ91322.1"/>
    </source>
</evidence>
<sequence>MRQCSNIVTLTNLLIQKLGTANQKSDILGCDVMNKRKLIHPFPLEFFREEQPNQLCFAPAVALWQKMVATPQSMMVVLVVKGPSCLL</sequence>